<sequence length="276" mass="29654">MSSARDYGRPAAAPGTDPDEFAALCRSSPWKWDTVRFTLEWLLPAQGEGAAAAGVRDPSMGAGTDTPPVPVRAWVRRPQDLRVETLGGDPLYTVTDLGRSRQDFYVASRPDSWLLPPSLVAPVYRRSGLVERRPEAAYGDPVFGGGRWQAVLDPVEIAGPALKPLYLASQRPATITDVQVGTDDNGRAVRSAVVTPGASYAPSEPGHALTPAATRVVVDERTGICVSTTVLEGPLAGAGHRLRIEAVDEYLLDDLFTPVSFDLTDVSRHVPWMVEA</sequence>
<dbReference type="AlphaFoldDB" id="A0A3N3ZQY2"/>
<name>A0A3N3ZQY2_9MICC</name>
<comment type="caution">
    <text evidence="2">The sequence shown here is derived from an EMBL/GenBank/DDBJ whole genome shotgun (WGS) entry which is preliminary data.</text>
</comment>
<evidence type="ECO:0000313" key="2">
    <source>
        <dbReference type="EMBL" id="ROZ61978.1"/>
    </source>
</evidence>
<evidence type="ECO:0000313" key="3">
    <source>
        <dbReference type="Proteomes" id="UP000270616"/>
    </source>
</evidence>
<accession>A0A3N3ZQY2</accession>
<dbReference type="EMBL" id="RKMF01000016">
    <property type="protein sequence ID" value="ROZ61978.1"/>
    <property type="molecule type" value="Genomic_DNA"/>
</dbReference>
<organism evidence="2 3">
    <name type="scientific">Kocuria soli</name>
    <dbReference type="NCBI Taxonomy" id="2485125"/>
    <lineage>
        <taxon>Bacteria</taxon>
        <taxon>Bacillati</taxon>
        <taxon>Actinomycetota</taxon>
        <taxon>Actinomycetes</taxon>
        <taxon>Micrococcales</taxon>
        <taxon>Micrococcaceae</taxon>
        <taxon>Kocuria</taxon>
    </lineage>
</organism>
<dbReference type="Proteomes" id="UP000270616">
    <property type="component" value="Unassembled WGS sequence"/>
</dbReference>
<dbReference type="RefSeq" id="WP_123826404.1">
    <property type="nucleotide sequence ID" value="NZ_RKMF01000016.1"/>
</dbReference>
<proteinExistence type="predicted"/>
<keyword evidence="3" id="KW-1185">Reference proteome</keyword>
<feature type="region of interest" description="Disordered" evidence="1">
    <location>
        <begin position="1"/>
        <end position="20"/>
    </location>
</feature>
<gene>
    <name evidence="2" type="ORF">EDL96_11905</name>
</gene>
<dbReference type="OrthoDB" id="4453940at2"/>
<reference evidence="2 3" key="1">
    <citation type="submission" date="2018-10" db="EMBL/GenBank/DDBJ databases">
        <title>Kocuria sp. M5W7-7, whole genome shotgun sequence.</title>
        <authorList>
            <person name="Tuo L."/>
        </authorList>
    </citation>
    <scope>NUCLEOTIDE SEQUENCE [LARGE SCALE GENOMIC DNA]</scope>
    <source>
        <strain evidence="2 3">M5W7-7</strain>
    </source>
</reference>
<protein>
    <submittedName>
        <fullName evidence="2">Uncharacterized protein</fullName>
    </submittedName>
</protein>
<evidence type="ECO:0000256" key="1">
    <source>
        <dbReference type="SAM" id="MobiDB-lite"/>
    </source>
</evidence>